<dbReference type="InterPro" id="IPR024395">
    <property type="entry name" value="CLASP_N_dom"/>
</dbReference>
<dbReference type="AlphaFoldDB" id="A0A1V9ZBB7"/>
<feature type="compositionally biased region" description="Pro residues" evidence="1">
    <location>
        <begin position="674"/>
        <end position="694"/>
    </location>
</feature>
<keyword evidence="2" id="KW-1133">Transmembrane helix</keyword>
<dbReference type="OrthoDB" id="79848at2759"/>
<feature type="compositionally biased region" description="Pro residues" evidence="1">
    <location>
        <begin position="523"/>
        <end position="546"/>
    </location>
</feature>
<protein>
    <recommendedName>
        <fullName evidence="3">CLASP N-terminal domain-containing protein</fullName>
    </recommendedName>
</protein>
<feature type="region of interest" description="Disordered" evidence="1">
    <location>
        <begin position="643"/>
        <end position="695"/>
    </location>
</feature>
<evidence type="ECO:0000256" key="1">
    <source>
        <dbReference type="SAM" id="MobiDB-lite"/>
    </source>
</evidence>
<feature type="compositionally biased region" description="Acidic residues" evidence="1">
    <location>
        <begin position="266"/>
        <end position="277"/>
    </location>
</feature>
<feature type="compositionally biased region" description="Polar residues" evidence="1">
    <location>
        <begin position="344"/>
        <end position="359"/>
    </location>
</feature>
<accession>A0A1V9ZBB7</accession>
<feature type="region of interest" description="Disordered" evidence="1">
    <location>
        <begin position="266"/>
        <end position="287"/>
    </location>
</feature>
<dbReference type="Gene3D" id="1.25.10.10">
    <property type="entry name" value="Leucine-rich Repeat Variant"/>
    <property type="match status" value="1"/>
</dbReference>
<evidence type="ECO:0000313" key="4">
    <source>
        <dbReference type="EMBL" id="OQR95278.1"/>
    </source>
</evidence>
<feature type="domain" description="CLASP N-terminal" evidence="3">
    <location>
        <begin position="15"/>
        <end position="213"/>
    </location>
</feature>
<gene>
    <name evidence="4" type="ORF">ACHHYP_00146</name>
</gene>
<proteinExistence type="predicted"/>
<dbReference type="SUPFAM" id="SSF48371">
    <property type="entry name" value="ARM repeat"/>
    <property type="match status" value="1"/>
</dbReference>
<reference evidence="4 5" key="1">
    <citation type="journal article" date="2014" name="Genome Biol. Evol.">
        <title>The secreted proteins of Achlya hypogyna and Thraustotheca clavata identify the ancestral oomycete secretome and reveal gene acquisitions by horizontal gene transfer.</title>
        <authorList>
            <person name="Misner I."/>
            <person name="Blouin N."/>
            <person name="Leonard G."/>
            <person name="Richards T.A."/>
            <person name="Lane C.E."/>
        </authorList>
    </citation>
    <scope>NUCLEOTIDE SEQUENCE [LARGE SCALE GENOMIC DNA]</scope>
    <source>
        <strain evidence="4 5">ATCC 48635</strain>
    </source>
</reference>
<comment type="caution">
    <text evidence="4">The sequence shown here is derived from an EMBL/GenBank/DDBJ whole genome shotgun (WGS) entry which is preliminary data.</text>
</comment>
<feature type="region of interest" description="Disordered" evidence="1">
    <location>
        <begin position="488"/>
        <end position="547"/>
    </location>
</feature>
<dbReference type="InterPro" id="IPR011989">
    <property type="entry name" value="ARM-like"/>
</dbReference>
<evidence type="ECO:0000259" key="3">
    <source>
        <dbReference type="Pfam" id="PF12348"/>
    </source>
</evidence>
<feature type="region of interest" description="Disordered" evidence="1">
    <location>
        <begin position="739"/>
        <end position="768"/>
    </location>
</feature>
<sequence>MVAAAEAARMMENLRQKIEACEQILANPEAAWVSRVTSMKRLETAVMALATAEDGVDITPVVGYLLVLANGLLQSLADGRPAVAKQTCSLLSSFAWLCGPSLRPLSEMLLLSVFHLSTKKKQTQVIALAARQCLHSLTKATRYPILLLERAYKQAKDDGDKRMMCVSLLVLVLRFWPPDEVLERSNYISLRRVVLQSVLDDDMAVQAQARLALCLLCEYGQESLHGLHVQLPPEILARIAEEYPESALAQPLPPAPELFEELDPIPELDDEDLESDDSVDRRRRLRAREPTRARDMAYVTLRQGPTASVPGLTFPADSLAVIAEVDEGESSPLPVKASASLLGTAQRSSLAQPGSTTESPTPQGVTPTATPTAVALAAPCITATAAPMAVSEATKMPPPSRSNYVLSSLSQPVVAEAASPVEPSGPATSPGAAPNKELRRPAVKPLLRSQRPTPPPLPLQAPNEPQVAATPVRQAPIDATPAKPVTAAQLAPVGSSKPACSPGRAPDRDLRRPTIKPLLRPQRPAPPPVTESPAPAPKTPKLPPPRLRLDADEAFEETAALYTAGLWSSRKESCDSSEDVDLSFEAAGANLREQLCGPSWSVSTMSPREADWADQLDCSAQSIASNLLDDDDDAVVALLHAEWGTPEPTPPRPAPPSPPPVLLPTPPALFSTPPVLPPTPPVLPPTPSGLPLTPPSLLSAPEPAREAEWDLPPLRLPTVNAAPMAVPVDVPLRHRRRLGSGSALRNDARPPASSRYHPPSPHRPDGGLDRVIASLKDVEKATREAKDLPERRTGLVGPATAAVLAPAPADVPVAAPVAAAKPAAAEPTWRMAAVDAALLLLWWISIVFCMYGLWGALEAYGERKATSLYTAPLQPMLQLQFEVAAASTSAQLDRLLAWVADWRAEMAAREAAMPLLIQASQWTTSALDDLLLRLQASVRAQLV</sequence>
<keyword evidence="2" id="KW-0812">Transmembrane</keyword>
<dbReference type="EMBL" id="JNBR01000331">
    <property type="protein sequence ID" value="OQR95278.1"/>
    <property type="molecule type" value="Genomic_DNA"/>
</dbReference>
<dbReference type="Proteomes" id="UP000243579">
    <property type="component" value="Unassembled WGS sequence"/>
</dbReference>
<organism evidence="4 5">
    <name type="scientific">Achlya hypogyna</name>
    <name type="common">Oomycete</name>
    <name type="synonym">Protoachlya hypogyna</name>
    <dbReference type="NCBI Taxonomy" id="1202772"/>
    <lineage>
        <taxon>Eukaryota</taxon>
        <taxon>Sar</taxon>
        <taxon>Stramenopiles</taxon>
        <taxon>Oomycota</taxon>
        <taxon>Saprolegniomycetes</taxon>
        <taxon>Saprolegniales</taxon>
        <taxon>Achlyaceae</taxon>
        <taxon>Achlya</taxon>
    </lineage>
</organism>
<feature type="transmembrane region" description="Helical" evidence="2">
    <location>
        <begin position="836"/>
        <end position="857"/>
    </location>
</feature>
<feature type="compositionally biased region" description="Pro residues" evidence="1">
    <location>
        <begin position="647"/>
        <end position="667"/>
    </location>
</feature>
<dbReference type="Pfam" id="PF12348">
    <property type="entry name" value="CLASP_N"/>
    <property type="match status" value="1"/>
</dbReference>
<feature type="region of interest" description="Disordered" evidence="1">
    <location>
        <begin position="344"/>
        <end position="369"/>
    </location>
</feature>
<dbReference type="STRING" id="1202772.A0A1V9ZBB7"/>
<feature type="region of interest" description="Disordered" evidence="1">
    <location>
        <begin position="416"/>
        <end position="467"/>
    </location>
</feature>
<name>A0A1V9ZBB7_ACHHY</name>
<keyword evidence="2" id="KW-0472">Membrane</keyword>
<evidence type="ECO:0000256" key="2">
    <source>
        <dbReference type="SAM" id="Phobius"/>
    </source>
</evidence>
<feature type="compositionally biased region" description="Low complexity" evidence="1">
    <location>
        <begin position="360"/>
        <end position="369"/>
    </location>
</feature>
<dbReference type="InterPro" id="IPR016024">
    <property type="entry name" value="ARM-type_fold"/>
</dbReference>
<keyword evidence="5" id="KW-1185">Reference proteome</keyword>
<feature type="compositionally biased region" description="Low complexity" evidence="1">
    <location>
        <begin position="424"/>
        <end position="434"/>
    </location>
</feature>
<evidence type="ECO:0000313" key="5">
    <source>
        <dbReference type="Proteomes" id="UP000243579"/>
    </source>
</evidence>